<organism evidence="1 2">
    <name type="scientific">phage Lak_Megaphage_RVC_AP3_GC26</name>
    <dbReference type="NCBI Taxonomy" id="3109225"/>
    <lineage>
        <taxon>Viruses</taxon>
        <taxon>Duplodnaviria</taxon>
        <taxon>Heunggongvirae</taxon>
        <taxon>Uroviricota</taxon>
        <taxon>Caudoviricetes</taxon>
        <taxon>Caudoviricetes code 15 clade</taxon>
    </lineage>
</organism>
<accession>A0ABZ0Z394</accession>
<dbReference type="EMBL" id="OR769219">
    <property type="protein sequence ID" value="WQJ51459.1"/>
    <property type="molecule type" value="Genomic_DNA"/>
</dbReference>
<proteinExistence type="predicted"/>
<evidence type="ECO:0000313" key="1">
    <source>
        <dbReference type="EMBL" id="WQJ51459.1"/>
    </source>
</evidence>
<evidence type="ECO:0008006" key="3">
    <source>
        <dbReference type="Google" id="ProtNLM"/>
    </source>
</evidence>
<name>A0ABZ0Z394_9CAUD</name>
<protein>
    <recommendedName>
        <fullName evidence="3">FHA domain-containing protein</fullName>
    </recommendedName>
</protein>
<keyword evidence="2" id="KW-1185">Reference proteome</keyword>
<reference evidence="1 2" key="1">
    <citation type="submission" date="2023-11" db="EMBL/GenBank/DDBJ databases">
        <authorList>
            <person name="Cook R."/>
            <person name="Crisci M."/>
            <person name="Pye H."/>
            <person name="Adriaenssens E."/>
            <person name="Santini J."/>
        </authorList>
    </citation>
    <scope>NUCLEOTIDE SEQUENCE [LARGE SCALE GENOMIC DNA]</scope>
    <source>
        <strain evidence="1">Lak_Megaphage_RVC_AP3_GC26</strain>
    </source>
</reference>
<sequence length="119" mass="14138">MKLIKLLRNIFNDNKNNERKLSDKRFNVIVKNKIKNYCITNLNVLIGDEHSEHHVIMKFDDEYLIVSDEDNDVLNFNVKLNIRTKQGKLIDEYNFNETVYKGNTIINITESLINFKKTF</sequence>
<dbReference type="Proteomes" id="UP001348805">
    <property type="component" value="Segment"/>
</dbReference>
<evidence type="ECO:0000313" key="2">
    <source>
        <dbReference type="Proteomes" id="UP001348805"/>
    </source>
</evidence>